<dbReference type="EMBL" id="LR797491">
    <property type="protein sequence ID" value="CAB4220782.1"/>
    <property type="molecule type" value="Genomic_DNA"/>
</dbReference>
<proteinExistence type="predicted"/>
<sequence>MANTLLTPSMITKQALMILHQKLNFVGKMNRAYDNSFAVSGAKIGDTLKIRLPNQYTVSTGATLSTQTTTETQVSLQVSTQKHVDTSFTSVDLSLSMENFSDRILDPAMSVLASTIEADAFTMLLNLYNTVDGTTAGSVQLSTFLDAGVLLDNCLAPRDNKRIANLRPRDTADLYKDIKGLFQASDEIADSYREGTMGRTVGFNFFQNTLIPTMTSGTMSATSVTTVTSTIAVATSTSSINVGNSTVAGTMVVGDVFTIAGLNKAHAETKADLGILQQFVVTTAVTMATATSVSFSPAIVMSGATQNVVATAINGSLITKLGNTSRVLKQSVAYHKDAFTFATADLILPRNQHFAAREVMDGISMRIWQAADITNDAFPCRIDVLYGFKCIRPELAAKIYT</sequence>
<dbReference type="InterPro" id="IPR024659">
    <property type="entry name" value="Phage_coat_Gp5"/>
</dbReference>
<dbReference type="Gene3D" id="2.40.30.240">
    <property type="match status" value="1"/>
</dbReference>
<accession>A0A6J5S245</accession>
<protein>
    <submittedName>
        <fullName evidence="1">Major capsid protein Gp5</fullName>
    </submittedName>
</protein>
<reference evidence="1" key="1">
    <citation type="submission" date="2020-05" db="EMBL/GenBank/DDBJ databases">
        <authorList>
            <person name="Chiriac C."/>
            <person name="Salcher M."/>
            <person name="Ghai R."/>
            <person name="Kavagutti S V."/>
        </authorList>
    </citation>
    <scope>NUCLEOTIDE SEQUENCE</scope>
</reference>
<dbReference type="Pfam" id="PF11651">
    <property type="entry name" value="P22_CoatProtein"/>
    <property type="match status" value="1"/>
</dbReference>
<organism evidence="1">
    <name type="scientific">uncultured Caudovirales phage</name>
    <dbReference type="NCBI Taxonomy" id="2100421"/>
    <lineage>
        <taxon>Viruses</taxon>
        <taxon>Duplodnaviria</taxon>
        <taxon>Heunggongvirae</taxon>
        <taxon>Uroviricota</taxon>
        <taxon>Caudoviricetes</taxon>
        <taxon>Peduoviridae</taxon>
        <taxon>Maltschvirus</taxon>
        <taxon>Maltschvirus maltsch</taxon>
    </lineage>
</organism>
<evidence type="ECO:0000313" key="1">
    <source>
        <dbReference type="EMBL" id="CAB4202598.1"/>
    </source>
</evidence>
<gene>
    <name evidence="1" type="ORF">UFOVP1376_27</name>
    <name evidence="2" type="ORF">UFOVP1623_36</name>
</gene>
<name>A0A6J5S245_9CAUD</name>
<evidence type="ECO:0000313" key="2">
    <source>
        <dbReference type="EMBL" id="CAB4220782.1"/>
    </source>
</evidence>
<dbReference type="EMBL" id="LR797312">
    <property type="protein sequence ID" value="CAB4202598.1"/>
    <property type="molecule type" value="Genomic_DNA"/>
</dbReference>